<dbReference type="Proteomes" id="UP000604046">
    <property type="component" value="Unassembled WGS sequence"/>
</dbReference>
<name>A0A812RQT6_9DINO</name>
<proteinExistence type="predicted"/>
<keyword evidence="2" id="KW-1185">Reference proteome</keyword>
<reference evidence="1" key="1">
    <citation type="submission" date="2021-02" db="EMBL/GenBank/DDBJ databases">
        <authorList>
            <person name="Dougan E. K."/>
            <person name="Rhodes N."/>
            <person name="Thang M."/>
            <person name="Chan C."/>
        </authorList>
    </citation>
    <scope>NUCLEOTIDE SEQUENCE</scope>
</reference>
<accession>A0A812RQT6</accession>
<comment type="caution">
    <text evidence="1">The sequence shown here is derived from an EMBL/GenBank/DDBJ whole genome shotgun (WGS) entry which is preliminary data.</text>
</comment>
<evidence type="ECO:0000313" key="2">
    <source>
        <dbReference type="Proteomes" id="UP000604046"/>
    </source>
</evidence>
<sequence length="56" mass="6189">MALSNRDIHFTSTNVHCPEKASVYTACHASDVCDNICSRMLIAIALFATILPLPRR</sequence>
<dbReference type="EMBL" id="CAJNDS010002361">
    <property type="protein sequence ID" value="CAE7449045.1"/>
    <property type="molecule type" value="Genomic_DNA"/>
</dbReference>
<organism evidence="1 2">
    <name type="scientific">Symbiodinium natans</name>
    <dbReference type="NCBI Taxonomy" id="878477"/>
    <lineage>
        <taxon>Eukaryota</taxon>
        <taxon>Sar</taxon>
        <taxon>Alveolata</taxon>
        <taxon>Dinophyceae</taxon>
        <taxon>Suessiales</taxon>
        <taxon>Symbiodiniaceae</taxon>
        <taxon>Symbiodinium</taxon>
    </lineage>
</organism>
<dbReference type="AlphaFoldDB" id="A0A812RQT6"/>
<gene>
    <name evidence="1" type="ORF">SNAT2548_LOCUS24528</name>
</gene>
<evidence type="ECO:0000313" key="1">
    <source>
        <dbReference type="EMBL" id="CAE7449045.1"/>
    </source>
</evidence>
<protein>
    <submittedName>
        <fullName evidence="1">Uncharacterized protein</fullName>
    </submittedName>
</protein>